<dbReference type="InterPro" id="IPR001466">
    <property type="entry name" value="Beta-lactam-related"/>
</dbReference>
<dbReference type="InterPro" id="IPR012338">
    <property type="entry name" value="Beta-lactam/transpept-like"/>
</dbReference>
<dbReference type="Proteomes" id="UP000813444">
    <property type="component" value="Unassembled WGS sequence"/>
</dbReference>
<dbReference type="EMBL" id="JAGPNK010000025">
    <property type="protein sequence ID" value="KAH7304171.1"/>
    <property type="molecule type" value="Genomic_DNA"/>
</dbReference>
<dbReference type="AlphaFoldDB" id="A0A8K0WJM4"/>
<comment type="caution">
    <text evidence="4">The sequence shown here is derived from an EMBL/GenBank/DDBJ whole genome shotgun (WGS) entry which is preliminary data.</text>
</comment>
<name>A0A8K0WJM4_9HYPO</name>
<proteinExistence type="predicted"/>
<gene>
    <name evidence="4" type="ORF">B0I35DRAFT_516947</name>
</gene>
<feature type="domain" description="Beta-lactamase-related" evidence="2">
    <location>
        <begin position="100"/>
        <end position="422"/>
    </location>
</feature>
<dbReference type="PANTHER" id="PTHR22935:SF97">
    <property type="entry name" value="BETA-LACTAMASE-RELATED DOMAIN-CONTAINING PROTEIN"/>
    <property type="match status" value="1"/>
</dbReference>
<dbReference type="OrthoDB" id="10250282at2759"/>
<accession>A0A8K0WJM4</accession>
<dbReference type="InterPro" id="IPR051478">
    <property type="entry name" value="Beta-lactamase-like_AB/R"/>
</dbReference>
<sequence>MRYLYSIFAFGLAALPHQSHAQQGPCPLLGPVFPPIRDPLSSSTFANSIDRLNNTLHELERNGTFQGLNATFYVQAFSASETLFQHGHVPPEMKGFLTSQTLNEDTVFRIGSVSKLITVYTLLAEVGMERMHDSVTRWVPELARAAKKNKGDPTRRVQWDEVTIGQLCGHMAGIGRNLGLFDMATFIGPSNANPEQYGLPVLDDKEKPRCSIAEPSLGPCSRKEFFQGLTAQTNFPITSTSNTPVYSNLAYQILAYALEGMTGNSFEKSLKSSLLRPLSMKRTTLEAPKSKKNAIIPENDLLSWWNITTGDSSPYGGIFSTAADLTRLGQSILNSSILSPSTTRSWLKPTTHTADLHMSVGMPWEIRRALLPLGHGGTRVVDLYTKNGAFGLYSAMIVLSPDHELGYVVLLAGSGSNNLLGYLPDLLTETLLPAAEYAAREHAAARFAGIYQGASNKMTVEMNETLVVRNWTRGGIDVLSTHASIIWPGSGVEPVLRLYPMGLEDDRTMSFRGIYEPEAMEESDAKATEASSGLFSSGCLSWGLVDMLTYGNVGSDDFEFEIDQRGKVTGLRPRMMRETLQKVDKGYAW</sequence>
<feature type="domain" description="Beta-lactamase-like ARB-00930-like C-terminal" evidence="3">
    <location>
        <begin position="439"/>
        <end position="583"/>
    </location>
</feature>
<evidence type="ECO:0000259" key="2">
    <source>
        <dbReference type="Pfam" id="PF00144"/>
    </source>
</evidence>
<feature type="chain" id="PRO_5035420217" evidence="1">
    <location>
        <begin position="22"/>
        <end position="589"/>
    </location>
</feature>
<organism evidence="4 5">
    <name type="scientific">Stachybotrys elegans</name>
    <dbReference type="NCBI Taxonomy" id="80388"/>
    <lineage>
        <taxon>Eukaryota</taxon>
        <taxon>Fungi</taxon>
        <taxon>Dikarya</taxon>
        <taxon>Ascomycota</taxon>
        <taxon>Pezizomycotina</taxon>
        <taxon>Sordariomycetes</taxon>
        <taxon>Hypocreomycetidae</taxon>
        <taxon>Hypocreales</taxon>
        <taxon>Stachybotryaceae</taxon>
        <taxon>Stachybotrys</taxon>
    </lineage>
</organism>
<feature type="signal peptide" evidence="1">
    <location>
        <begin position="1"/>
        <end position="21"/>
    </location>
</feature>
<dbReference type="Gene3D" id="3.40.710.10">
    <property type="entry name" value="DD-peptidase/beta-lactamase superfamily"/>
    <property type="match status" value="1"/>
</dbReference>
<evidence type="ECO:0000313" key="5">
    <source>
        <dbReference type="Proteomes" id="UP000813444"/>
    </source>
</evidence>
<evidence type="ECO:0000259" key="3">
    <source>
        <dbReference type="Pfam" id="PF26335"/>
    </source>
</evidence>
<protein>
    <submittedName>
        <fullName evidence="4">Beta-lactamase/transpeptidase-like protein</fullName>
    </submittedName>
</protein>
<dbReference type="Pfam" id="PF26335">
    <property type="entry name" value="ARB_00930_C"/>
    <property type="match status" value="1"/>
</dbReference>
<dbReference type="Pfam" id="PF00144">
    <property type="entry name" value="Beta-lactamase"/>
    <property type="match status" value="1"/>
</dbReference>
<keyword evidence="5" id="KW-1185">Reference proteome</keyword>
<evidence type="ECO:0000256" key="1">
    <source>
        <dbReference type="SAM" id="SignalP"/>
    </source>
</evidence>
<reference evidence="4" key="1">
    <citation type="journal article" date="2021" name="Nat. Commun.">
        <title>Genetic determinants of endophytism in the Arabidopsis root mycobiome.</title>
        <authorList>
            <person name="Mesny F."/>
            <person name="Miyauchi S."/>
            <person name="Thiergart T."/>
            <person name="Pickel B."/>
            <person name="Atanasova L."/>
            <person name="Karlsson M."/>
            <person name="Huettel B."/>
            <person name="Barry K.W."/>
            <person name="Haridas S."/>
            <person name="Chen C."/>
            <person name="Bauer D."/>
            <person name="Andreopoulos W."/>
            <person name="Pangilinan J."/>
            <person name="LaButti K."/>
            <person name="Riley R."/>
            <person name="Lipzen A."/>
            <person name="Clum A."/>
            <person name="Drula E."/>
            <person name="Henrissat B."/>
            <person name="Kohler A."/>
            <person name="Grigoriev I.V."/>
            <person name="Martin F.M."/>
            <person name="Hacquard S."/>
        </authorList>
    </citation>
    <scope>NUCLEOTIDE SEQUENCE</scope>
    <source>
        <strain evidence="4">MPI-CAGE-CH-0235</strain>
    </source>
</reference>
<dbReference type="SUPFAM" id="SSF56601">
    <property type="entry name" value="beta-lactamase/transpeptidase-like"/>
    <property type="match status" value="1"/>
</dbReference>
<dbReference type="InterPro" id="IPR058664">
    <property type="entry name" value="ARB_00930-like_C"/>
</dbReference>
<dbReference type="PANTHER" id="PTHR22935">
    <property type="entry name" value="PENICILLIN-BINDING PROTEIN"/>
    <property type="match status" value="1"/>
</dbReference>
<evidence type="ECO:0000313" key="4">
    <source>
        <dbReference type="EMBL" id="KAH7304171.1"/>
    </source>
</evidence>
<keyword evidence="1" id="KW-0732">Signal</keyword>